<name>A0A1X7UQ11_AMPQE</name>
<feature type="region of interest" description="Disordered" evidence="7">
    <location>
        <begin position="588"/>
        <end position="607"/>
    </location>
</feature>
<evidence type="ECO:0000313" key="10">
    <source>
        <dbReference type="Proteomes" id="UP000007879"/>
    </source>
</evidence>
<reference evidence="10" key="1">
    <citation type="journal article" date="2010" name="Nature">
        <title>The Amphimedon queenslandica genome and the evolution of animal complexity.</title>
        <authorList>
            <person name="Srivastava M."/>
            <person name="Simakov O."/>
            <person name="Chapman J."/>
            <person name="Fahey B."/>
            <person name="Gauthier M.E."/>
            <person name="Mitros T."/>
            <person name="Richards G.S."/>
            <person name="Conaco C."/>
            <person name="Dacre M."/>
            <person name="Hellsten U."/>
            <person name="Larroux C."/>
            <person name="Putnam N.H."/>
            <person name="Stanke M."/>
            <person name="Adamska M."/>
            <person name="Darling A."/>
            <person name="Degnan S.M."/>
            <person name="Oakley T.H."/>
            <person name="Plachetzki D.C."/>
            <person name="Zhai Y."/>
            <person name="Adamski M."/>
            <person name="Calcino A."/>
            <person name="Cummins S.F."/>
            <person name="Goodstein D.M."/>
            <person name="Harris C."/>
            <person name="Jackson D.J."/>
            <person name="Leys S.P."/>
            <person name="Shu S."/>
            <person name="Woodcroft B.J."/>
            <person name="Vervoort M."/>
            <person name="Kosik K.S."/>
            <person name="Manning G."/>
            <person name="Degnan B.M."/>
            <person name="Rokhsar D.S."/>
        </authorList>
    </citation>
    <scope>NUCLEOTIDE SEQUENCE [LARGE SCALE GENOMIC DNA]</scope>
</reference>
<dbReference type="Gene3D" id="2.170.210.20">
    <property type="entry name" value="Spindle assembly abnormal protein 6, N-terminal domain"/>
    <property type="match status" value="1"/>
</dbReference>
<reference evidence="9" key="2">
    <citation type="submission" date="2017-05" db="UniProtKB">
        <authorList>
            <consortium name="EnsemblMetazoa"/>
        </authorList>
    </citation>
    <scope>IDENTIFICATION</scope>
</reference>
<feature type="region of interest" description="Disordered" evidence="7">
    <location>
        <begin position="545"/>
        <end position="582"/>
    </location>
</feature>
<keyword evidence="5" id="KW-0131">Cell cycle</keyword>
<evidence type="ECO:0000256" key="5">
    <source>
        <dbReference type="ARBA" id="ARBA00023306"/>
    </source>
</evidence>
<dbReference type="AlphaFoldDB" id="A0A1X7UQ11"/>
<evidence type="ECO:0000256" key="7">
    <source>
        <dbReference type="SAM" id="MobiDB-lite"/>
    </source>
</evidence>
<evidence type="ECO:0000256" key="6">
    <source>
        <dbReference type="SAM" id="Coils"/>
    </source>
</evidence>
<feature type="compositionally biased region" description="Polar residues" evidence="7">
    <location>
        <begin position="598"/>
        <end position="607"/>
    </location>
</feature>
<keyword evidence="10" id="KW-1185">Reference proteome</keyword>
<sequence length="607" mass="68556">MEVLFEKPLPVTVKKGDREECQSNVGITILFNTITSPISKKELIVRLTDEKDPFFLYTLTINEDDFQQLKAQQGLLVDFATFPQKFIDLLQLCLGEADQESPKFILQLISSSPQALACFNIIETNQFRHLNHLTLQLVPASDVHLKKYLAECLLSLKDQVLDLTIQLKVTKSDLTSQLAHSEEVLKHRTQELEKLKSDWSARTSSLVNEHTAALTSTKEKAIENMVQAQEKHEREKKELETSYNTKIASLEESLKELDTANKELTDRKYRSEAAIRELKAKLKGTEEELSGMREELSLLRKSNSSLDTNTHELNKNINQLQTRVAVLEQELKDKEQVVHKTNDLLAVANEQKKGLDDQLEQAQRHIVKLDNTYKQTAKEVTKGNEIIQKLQAELKSLKLKMKSRNIVTNQQEKLIHEKEAELEKVRLGNERFSEQLKMKESERATLETELKQFKEQVEELKETIKNNENVINWLNKQINERAITGVGGAGPRPQDGVSSIHPVHSYSAGFYQSPQFSSTPASGSVTGGGEHKINQKVLFKGPPLKRGPVPSPLSAHSLTASPLTTPTFQLTTPTSRSQDPQLDRYLPPMGGVSHQPRLLTTPTITNS</sequence>
<evidence type="ECO:0000313" key="9">
    <source>
        <dbReference type="EnsemblMetazoa" id="Aqu2.1.30075_001"/>
    </source>
</evidence>
<protein>
    <recommendedName>
        <fullName evidence="8">Spindle assembly abnormal protein 6 N-terminal domain-containing protein</fullName>
    </recommendedName>
</protein>
<organism evidence="9">
    <name type="scientific">Amphimedon queenslandica</name>
    <name type="common">Sponge</name>
    <dbReference type="NCBI Taxonomy" id="400682"/>
    <lineage>
        <taxon>Eukaryota</taxon>
        <taxon>Metazoa</taxon>
        <taxon>Porifera</taxon>
        <taxon>Demospongiae</taxon>
        <taxon>Heteroscleromorpha</taxon>
        <taxon>Haplosclerida</taxon>
        <taxon>Niphatidae</taxon>
        <taxon>Amphimedon</taxon>
    </lineage>
</organism>
<feature type="compositionally biased region" description="Low complexity" evidence="7">
    <location>
        <begin position="562"/>
        <end position="574"/>
    </location>
</feature>
<dbReference type="InterPro" id="IPR038558">
    <property type="entry name" value="SAS-6_N_sf"/>
</dbReference>
<dbReference type="GO" id="GO:0007099">
    <property type="term" value="P:centriole replication"/>
    <property type="evidence" value="ECO:0007669"/>
    <property type="project" value="TreeGrafter"/>
</dbReference>
<gene>
    <name evidence="9" type="primary">105312945</name>
</gene>
<dbReference type="KEGG" id="aqu:105312945"/>
<keyword evidence="2" id="KW-0963">Cytoplasm</keyword>
<feature type="domain" description="Spindle assembly abnormal protein 6 N-terminal" evidence="8">
    <location>
        <begin position="3"/>
        <end position="137"/>
    </location>
</feature>
<evidence type="ECO:0000256" key="1">
    <source>
        <dbReference type="ARBA" id="ARBA00004300"/>
    </source>
</evidence>
<dbReference type="Pfam" id="PF16531">
    <property type="entry name" value="SAS-6_N"/>
    <property type="match status" value="1"/>
</dbReference>
<evidence type="ECO:0000259" key="8">
    <source>
        <dbReference type="Pfam" id="PF16531"/>
    </source>
</evidence>
<feature type="coiled-coil region" evidence="6">
    <location>
        <begin position="218"/>
        <end position="477"/>
    </location>
</feature>
<dbReference type="Proteomes" id="UP000007879">
    <property type="component" value="Unassembled WGS sequence"/>
</dbReference>
<dbReference type="GO" id="GO:0005814">
    <property type="term" value="C:centriole"/>
    <property type="evidence" value="ECO:0007669"/>
    <property type="project" value="TreeGrafter"/>
</dbReference>
<dbReference type="Gene3D" id="1.10.287.1490">
    <property type="match status" value="1"/>
</dbReference>
<proteinExistence type="predicted"/>
<accession>A0A1X7UQ11</accession>
<dbReference type="eggNOG" id="ENOG502QQ4W">
    <property type="taxonomic scope" value="Eukaryota"/>
</dbReference>
<dbReference type="EnsemblMetazoa" id="Aqu2.1.30075_001">
    <property type="protein sequence ID" value="Aqu2.1.30075_001"/>
    <property type="gene ID" value="Aqu2.1.30075"/>
</dbReference>
<dbReference type="OrthoDB" id="49058at2759"/>
<keyword evidence="4" id="KW-0206">Cytoskeleton</keyword>
<keyword evidence="3 6" id="KW-0175">Coiled coil</keyword>
<evidence type="ECO:0000256" key="3">
    <source>
        <dbReference type="ARBA" id="ARBA00023054"/>
    </source>
</evidence>
<dbReference type="PANTHER" id="PTHR44281">
    <property type="entry name" value="SPINDLE ASSEMBLY ABNORMAL PROTEIN 6 HOMOLOG"/>
    <property type="match status" value="1"/>
</dbReference>
<dbReference type="EnsemblMetazoa" id="XM_011405979.2">
    <property type="protein sequence ID" value="XP_011404281.1"/>
    <property type="gene ID" value="LOC105312945"/>
</dbReference>
<dbReference type="GO" id="GO:0005813">
    <property type="term" value="C:centrosome"/>
    <property type="evidence" value="ECO:0007669"/>
    <property type="project" value="UniProtKB-SubCell"/>
</dbReference>
<dbReference type="CDD" id="cd10142">
    <property type="entry name" value="HD_SAS6_N"/>
    <property type="match status" value="1"/>
</dbReference>
<evidence type="ECO:0000256" key="2">
    <source>
        <dbReference type="ARBA" id="ARBA00022490"/>
    </source>
</evidence>
<dbReference type="InParanoid" id="A0A1X7UQ11"/>
<dbReference type="PANTHER" id="PTHR44281:SF2">
    <property type="entry name" value="SPINDLE ASSEMBLY ABNORMAL PROTEIN 6 HOMOLOG"/>
    <property type="match status" value="1"/>
</dbReference>
<evidence type="ECO:0000256" key="4">
    <source>
        <dbReference type="ARBA" id="ARBA00023212"/>
    </source>
</evidence>
<dbReference type="InterPro" id="IPR032396">
    <property type="entry name" value="SAS-6_N"/>
</dbReference>
<comment type="subcellular location">
    <subcellularLocation>
        <location evidence="1">Cytoplasm</location>
        <location evidence="1">Cytoskeleton</location>
        <location evidence="1">Microtubule organizing center</location>
        <location evidence="1">Centrosome</location>
    </subcellularLocation>
</comment>
<dbReference type="FunCoup" id="A0A1X7UQ11">
    <property type="interactions" value="194"/>
</dbReference>
<dbReference type="STRING" id="400682.A0A1X7UQ11"/>